<accession>M8BFL9</accession>
<dbReference type="PROSITE" id="PS51257">
    <property type="entry name" value="PROKAR_LIPOPROTEIN"/>
    <property type="match status" value="1"/>
</dbReference>
<organism evidence="1">
    <name type="scientific">Aegilops tauschii</name>
    <name type="common">Tausch's goatgrass</name>
    <name type="synonym">Aegilops squarrosa</name>
    <dbReference type="NCBI Taxonomy" id="37682"/>
    <lineage>
        <taxon>Eukaryota</taxon>
        <taxon>Viridiplantae</taxon>
        <taxon>Streptophyta</taxon>
        <taxon>Embryophyta</taxon>
        <taxon>Tracheophyta</taxon>
        <taxon>Spermatophyta</taxon>
        <taxon>Magnoliopsida</taxon>
        <taxon>Liliopsida</taxon>
        <taxon>Poales</taxon>
        <taxon>Poaceae</taxon>
        <taxon>BOP clade</taxon>
        <taxon>Pooideae</taxon>
        <taxon>Triticodae</taxon>
        <taxon>Triticeae</taxon>
        <taxon>Triticinae</taxon>
        <taxon>Aegilops</taxon>
    </lineage>
</organism>
<dbReference type="EnsemblPlants" id="EMT23725">
    <property type="protein sequence ID" value="EMT23725"/>
    <property type="gene ID" value="F775_43825"/>
</dbReference>
<protein>
    <submittedName>
        <fullName evidence="1">Uncharacterized protein</fullName>
    </submittedName>
</protein>
<evidence type="ECO:0000313" key="1">
    <source>
        <dbReference type="EnsemblPlants" id="EMT23725"/>
    </source>
</evidence>
<dbReference type="AlphaFoldDB" id="M8BFL9"/>
<reference evidence="1" key="1">
    <citation type="submission" date="2015-06" db="UniProtKB">
        <authorList>
            <consortium name="EnsemblPlants"/>
        </authorList>
    </citation>
    <scope>IDENTIFICATION</scope>
</reference>
<name>M8BFL9_AEGTA</name>
<sequence length="86" mass="8413">MGKGVPAVAAFAGGCAVKLRAVCRLVEVRGAAAAMAGAEAARREYTASGAVGLVGRAGCTRDVRGAEGHQACVAGGEGARRVSPES</sequence>
<proteinExistence type="predicted"/>